<dbReference type="Gene3D" id="1.10.630.10">
    <property type="entry name" value="Cytochrome P450"/>
    <property type="match status" value="1"/>
</dbReference>
<dbReference type="InterPro" id="IPR019826">
    <property type="entry name" value="Carboxylesterase_B_AS"/>
</dbReference>
<comment type="similarity">
    <text evidence="5">Belongs to the cytochrome P450 family.</text>
</comment>
<evidence type="ECO:0000256" key="17">
    <source>
        <dbReference type="ARBA" id="ARBA00023180"/>
    </source>
</evidence>
<keyword evidence="7 18" id="KW-0349">Heme</keyword>
<comment type="subcellular location">
    <subcellularLocation>
        <location evidence="3">Endoplasmic reticulum membrane</location>
        <topology evidence="3">Peripheral membrane protein</topology>
    </subcellularLocation>
    <subcellularLocation>
        <location evidence="2">Microsome membrane</location>
        <topology evidence="2">Peripheral membrane protein</topology>
    </subcellularLocation>
</comment>
<dbReference type="InterPro" id="IPR019819">
    <property type="entry name" value="Carboxylesterase_B_CS"/>
</dbReference>
<dbReference type="InterPro" id="IPR002401">
    <property type="entry name" value="Cyt_P450_E_grp-I"/>
</dbReference>
<accession>A0AAN7PA88</accession>
<dbReference type="PROSITE" id="PS00122">
    <property type="entry name" value="CARBOXYLESTERASE_B_1"/>
    <property type="match status" value="2"/>
</dbReference>
<dbReference type="Pfam" id="PF00067">
    <property type="entry name" value="p450"/>
    <property type="match status" value="1"/>
</dbReference>
<dbReference type="EMBL" id="JARPUR010000003">
    <property type="protein sequence ID" value="KAK4879863.1"/>
    <property type="molecule type" value="Genomic_DNA"/>
</dbReference>
<evidence type="ECO:0000313" key="22">
    <source>
        <dbReference type="Proteomes" id="UP001353858"/>
    </source>
</evidence>
<dbReference type="GO" id="GO:0052689">
    <property type="term" value="F:carboxylic ester hydrolase activity"/>
    <property type="evidence" value="ECO:0007669"/>
    <property type="project" value="UniProtKB-KW"/>
</dbReference>
<keyword evidence="14" id="KW-0503">Monooxygenase</keyword>
<dbReference type="Gene3D" id="3.40.50.1820">
    <property type="entry name" value="alpha/beta hydrolase"/>
    <property type="match status" value="2"/>
</dbReference>
<evidence type="ECO:0000256" key="4">
    <source>
        <dbReference type="ARBA" id="ARBA00005964"/>
    </source>
</evidence>
<dbReference type="GO" id="GO:0016705">
    <property type="term" value="F:oxidoreductase activity, acting on paired donors, with incorporation or reduction of molecular oxygen"/>
    <property type="evidence" value="ECO:0007669"/>
    <property type="project" value="InterPro"/>
</dbReference>
<keyword evidence="9" id="KW-0378">Hydrolase</keyword>
<dbReference type="Proteomes" id="UP001353858">
    <property type="component" value="Unassembled WGS sequence"/>
</dbReference>
<dbReference type="PANTHER" id="PTHR43142">
    <property type="entry name" value="CARBOXYLIC ESTER HYDROLASE"/>
    <property type="match status" value="1"/>
</dbReference>
<evidence type="ECO:0000256" key="7">
    <source>
        <dbReference type="ARBA" id="ARBA00022617"/>
    </source>
</evidence>
<evidence type="ECO:0000256" key="2">
    <source>
        <dbReference type="ARBA" id="ARBA00004174"/>
    </source>
</evidence>
<dbReference type="InterPro" id="IPR036396">
    <property type="entry name" value="Cyt_P450_sf"/>
</dbReference>
<gene>
    <name evidence="21" type="ORF">RN001_008009</name>
</gene>
<evidence type="ECO:0000256" key="9">
    <source>
        <dbReference type="ARBA" id="ARBA00022801"/>
    </source>
</evidence>
<dbReference type="InterPro" id="IPR029058">
    <property type="entry name" value="AB_hydrolase_fold"/>
</dbReference>
<keyword evidence="15" id="KW-0472">Membrane</keyword>
<evidence type="ECO:0000256" key="18">
    <source>
        <dbReference type="PIRSR" id="PIRSR602401-1"/>
    </source>
</evidence>
<dbReference type="PRINTS" id="PR00385">
    <property type="entry name" value="P450"/>
</dbReference>
<feature type="chain" id="PRO_5042911200" description="Carboxylesterase type B domain-containing protein" evidence="19">
    <location>
        <begin position="21"/>
        <end position="1488"/>
    </location>
</feature>
<dbReference type="InterPro" id="IPR001128">
    <property type="entry name" value="Cyt_P450"/>
</dbReference>
<dbReference type="CDD" id="cd11056">
    <property type="entry name" value="CYP6-like"/>
    <property type="match status" value="1"/>
</dbReference>
<evidence type="ECO:0000313" key="21">
    <source>
        <dbReference type="EMBL" id="KAK4879863.1"/>
    </source>
</evidence>
<comment type="similarity">
    <text evidence="4">Belongs to the type-B carboxylesterase/lipase family.</text>
</comment>
<feature type="domain" description="Carboxylesterase type B" evidence="20">
    <location>
        <begin position="24"/>
        <end position="520"/>
    </location>
</feature>
<dbReference type="GO" id="GO:0005789">
    <property type="term" value="C:endoplasmic reticulum membrane"/>
    <property type="evidence" value="ECO:0007669"/>
    <property type="project" value="UniProtKB-SubCell"/>
</dbReference>
<evidence type="ECO:0000256" key="15">
    <source>
        <dbReference type="ARBA" id="ARBA00023136"/>
    </source>
</evidence>
<dbReference type="Pfam" id="PF00135">
    <property type="entry name" value="COesterase"/>
    <property type="match status" value="2"/>
</dbReference>
<dbReference type="GO" id="GO:0005506">
    <property type="term" value="F:iron ion binding"/>
    <property type="evidence" value="ECO:0007669"/>
    <property type="project" value="InterPro"/>
</dbReference>
<keyword evidence="8 18" id="KW-0479">Metal-binding</keyword>
<comment type="caution">
    <text evidence="21">The sequence shown here is derived from an EMBL/GenBank/DDBJ whole genome shotgun (WGS) entry which is preliminary data.</text>
</comment>
<keyword evidence="16" id="KW-1015">Disulfide bond</keyword>
<sequence>MQTYIVILNIFILVLVFVDAQSDPPVVFLKNGLSVIGTVNKTVDENQIYYAFRGIPFAEAPLEDLRFRPPVPLPQNLSGHVIDASRDRSACIQFQENPVEGSEDCLYINVYTPQFVNVSKLLPVMVWIYGGGFYKGNSKYSSFGPDYLLEENVTVVTFNYRLGVYGFLSTEDYVSPGNYGLKDQVLALNWVQENIIYFGGDKTQVTIFGESAGASSISYLTQTPLTRGLFRAAILESGTSLNAWSLVRNPREIATAIGLYLNVDTSTHESLVDGLRKVSYERLSRAQFAVGIKNFIRYSALSHFPYGPTIEPPSSNAVFTRYSHEDLSAGYFHRIPYLMGINYEEGLAFEQLILLGQKYLLRYDVNPADLVSPSFNIKDQFTENTVAHIIKRDYFGIIPVSLSHNAVVRFISDDAFNRPIIEAALLYSKLSPVYFYQFSYKNDIGHAGELSYLWRQSNEKPKTHSDKLTRKRMVRLWTNFAKTENPTPEKDPLLDDVTWPIANMHNRFTLKYLNINETLTTMINPKWEAFLYWTNLFKTYVLVFVDAQSDPPVVFLKNGLSVIGTVNKTVDENQIYYAFRGIPFAEAPLDDLRFRPPVPLPQNLSGHVIDATKDRSICIQLQMYPVQGSEDCLYINVYTPQFINVPTLFPVMVWIYGGGFYKGGSTYTSFGPDYLLEENVTIVTFNYRLGVYGFLSTEDYAAPGNYGLKDQVLALNWVQENIVYFGGDKTQVTIFGESAGAASVSYLSQSPLTKGLFRAAILESGTSLNAWSLVRNPTAIATAIGQYLNVDTSTHESLVNGLRKVSYKRLSRAQFAIGINTIVRHIVINHLPFGPTIEPPSSTAVFTQYSYEALSAGSFHRIPYLMGINAEEGLYFEPIILLRRRYLLRYDIKPTELVSPSFNIKNEFTKQLVAHIIKRHYFGLTPVSINTAAVIRFVSDDMFNRPITKAALLYSKRSPVYFYQFSYKNDIGHAQELSYLWRQSKEKTKTHSDKLTRKRMVRLWTNFAKTENPTPKKDPLLQDVTWPVANIDDTFSLKYLNINETLTTMIDPKWESFLFWTKLFNTYVIKDPAIIKAILVKDFNYFYDRCILSDEKCDSVSSKMLFFLKNPEWKSVRTKMTPVFTSGKMKNMLCLMNNAGTSLKKYIKEHMHNNSIESKELCAKFSTDVITSCAFGLEAGSFKNEDAKFRAVGRQMFDFQWMAAVRQTIYFLAPSLAKLMRMSFFDLKLTGFLRDVFWKTIEERNSFNRRNDLIDLIKDLRSQSDPNKSFTLDGDRIVAQATQFFAAGFETVSSTMAFTLYELSINPKIQQKLKLEIANTLAQYKEFSYDSIKSMKYLHMVICETLRKYPVLPFLDRRCMHDYKLPNSNFILKKGTPVYIPMLGLHHDPNHFPNPELYDPERFSDENKDSITSFTYIPFGEGPRNCIGERFGLLTTKVGVCQILSEFEVETCADTPVPIEFTTKSFFLASTVGIPLKFKQSISEPLKF</sequence>
<keyword evidence="17" id="KW-0325">Glycoprotein</keyword>
<dbReference type="SUPFAM" id="SSF48264">
    <property type="entry name" value="Cytochrome P450"/>
    <property type="match status" value="1"/>
</dbReference>
<keyword evidence="11" id="KW-0492">Microsome</keyword>
<keyword evidence="22" id="KW-1185">Reference proteome</keyword>
<proteinExistence type="inferred from homology"/>
<feature type="domain" description="Carboxylesterase type B" evidence="20">
    <location>
        <begin position="551"/>
        <end position="1047"/>
    </location>
</feature>
<keyword evidence="10" id="KW-0256">Endoplasmic reticulum</keyword>
<evidence type="ECO:0000256" key="1">
    <source>
        <dbReference type="ARBA" id="ARBA00001971"/>
    </source>
</evidence>
<dbReference type="FunFam" id="1.10.630.10:FF:000042">
    <property type="entry name" value="Cytochrome P450"/>
    <property type="match status" value="1"/>
</dbReference>
<name>A0AAN7PA88_9COLE</name>
<keyword evidence="12" id="KW-0560">Oxidoreductase</keyword>
<reference evidence="22" key="1">
    <citation type="submission" date="2023-01" db="EMBL/GenBank/DDBJ databases">
        <title>Key to firefly adult light organ development and bioluminescence: homeobox transcription factors regulate luciferase expression and transportation to peroxisome.</title>
        <authorList>
            <person name="Fu X."/>
        </authorList>
    </citation>
    <scope>NUCLEOTIDE SEQUENCE [LARGE SCALE GENOMIC DNA]</scope>
</reference>
<feature type="binding site" description="axial binding residue" evidence="18">
    <location>
        <position position="1426"/>
    </location>
    <ligand>
        <name>heme</name>
        <dbReference type="ChEBI" id="CHEBI:30413"/>
    </ligand>
    <ligandPart>
        <name>Fe</name>
        <dbReference type="ChEBI" id="CHEBI:18248"/>
    </ligandPart>
</feature>
<evidence type="ECO:0000256" key="13">
    <source>
        <dbReference type="ARBA" id="ARBA00023004"/>
    </source>
</evidence>
<feature type="signal peptide" evidence="19">
    <location>
        <begin position="1"/>
        <end position="20"/>
    </location>
</feature>
<evidence type="ECO:0000256" key="3">
    <source>
        <dbReference type="ARBA" id="ARBA00004406"/>
    </source>
</evidence>
<dbReference type="InterPro" id="IPR017972">
    <property type="entry name" value="Cyt_P450_CS"/>
</dbReference>
<keyword evidence="13 18" id="KW-0408">Iron</keyword>
<dbReference type="InterPro" id="IPR002018">
    <property type="entry name" value="CarbesteraseB"/>
</dbReference>
<dbReference type="SUPFAM" id="SSF53474">
    <property type="entry name" value="alpha/beta-Hydrolases"/>
    <property type="match status" value="2"/>
</dbReference>
<dbReference type="PROSITE" id="PS00941">
    <property type="entry name" value="CARBOXYLESTERASE_B_2"/>
    <property type="match status" value="2"/>
</dbReference>
<keyword evidence="6" id="KW-0719">Serine esterase</keyword>
<evidence type="ECO:0000256" key="16">
    <source>
        <dbReference type="ARBA" id="ARBA00023157"/>
    </source>
</evidence>
<dbReference type="PANTHER" id="PTHR43142:SF1">
    <property type="entry name" value="CARBOXYLIC ESTER HYDROLASE"/>
    <property type="match status" value="1"/>
</dbReference>
<dbReference type="PRINTS" id="PR00463">
    <property type="entry name" value="EP450I"/>
</dbReference>
<evidence type="ECO:0000256" key="11">
    <source>
        <dbReference type="ARBA" id="ARBA00022848"/>
    </source>
</evidence>
<dbReference type="PROSITE" id="PS00086">
    <property type="entry name" value="CYTOCHROME_P450"/>
    <property type="match status" value="1"/>
</dbReference>
<evidence type="ECO:0000256" key="12">
    <source>
        <dbReference type="ARBA" id="ARBA00023002"/>
    </source>
</evidence>
<evidence type="ECO:0000259" key="20">
    <source>
        <dbReference type="Pfam" id="PF00135"/>
    </source>
</evidence>
<dbReference type="GO" id="GO:0004497">
    <property type="term" value="F:monooxygenase activity"/>
    <property type="evidence" value="ECO:0007669"/>
    <property type="project" value="UniProtKB-KW"/>
</dbReference>
<evidence type="ECO:0000256" key="10">
    <source>
        <dbReference type="ARBA" id="ARBA00022824"/>
    </source>
</evidence>
<dbReference type="GO" id="GO:0020037">
    <property type="term" value="F:heme binding"/>
    <property type="evidence" value="ECO:0007669"/>
    <property type="project" value="InterPro"/>
</dbReference>
<evidence type="ECO:0000256" key="5">
    <source>
        <dbReference type="ARBA" id="ARBA00010617"/>
    </source>
</evidence>
<evidence type="ECO:0000256" key="19">
    <source>
        <dbReference type="SAM" id="SignalP"/>
    </source>
</evidence>
<evidence type="ECO:0000256" key="8">
    <source>
        <dbReference type="ARBA" id="ARBA00022723"/>
    </source>
</evidence>
<keyword evidence="19" id="KW-0732">Signal</keyword>
<protein>
    <recommendedName>
        <fullName evidence="20">Carboxylesterase type B domain-containing protein</fullName>
    </recommendedName>
</protein>
<organism evidence="21 22">
    <name type="scientific">Aquatica leii</name>
    <dbReference type="NCBI Taxonomy" id="1421715"/>
    <lineage>
        <taxon>Eukaryota</taxon>
        <taxon>Metazoa</taxon>
        <taxon>Ecdysozoa</taxon>
        <taxon>Arthropoda</taxon>
        <taxon>Hexapoda</taxon>
        <taxon>Insecta</taxon>
        <taxon>Pterygota</taxon>
        <taxon>Neoptera</taxon>
        <taxon>Endopterygota</taxon>
        <taxon>Coleoptera</taxon>
        <taxon>Polyphaga</taxon>
        <taxon>Elateriformia</taxon>
        <taxon>Elateroidea</taxon>
        <taxon>Lampyridae</taxon>
        <taxon>Luciolinae</taxon>
        <taxon>Aquatica</taxon>
    </lineage>
</organism>
<evidence type="ECO:0000256" key="14">
    <source>
        <dbReference type="ARBA" id="ARBA00023033"/>
    </source>
</evidence>
<comment type="cofactor">
    <cofactor evidence="1 18">
        <name>heme</name>
        <dbReference type="ChEBI" id="CHEBI:30413"/>
    </cofactor>
</comment>
<evidence type="ECO:0000256" key="6">
    <source>
        <dbReference type="ARBA" id="ARBA00022487"/>
    </source>
</evidence>